<evidence type="ECO:0000313" key="2">
    <source>
        <dbReference type="Proteomes" id="UP000013520"/>
    </source>
</evidence>
<dbReference type="HOGENOM" id="CLU_1903028_0_0_9"/>
<dbReference type="STRING" id="767817.Desgi_3511"/>
<protein>
    <submittedName>
        <fullName evidence="1">Uncharacterized protein</fullName>
    </submittedName>
</protein>
<reference evidence="1 2" key="1">
    <citation type="submission" date="2012-01" db="EMBL/GenBank/DDBJ databases">
        <title>Complete sequence of Desulfotomaculum gibsoniae DSM 7213.</title>
        <authorList>
            <consortium name="US DOE Joint Genome Institute"/>
            <person name="Lucas S."/>
            <person name="Han J."/>
            <person name="Lapidus A."/>
            <person name="Cheng J.-F."/>
            <person name="Goodwin L."/>
            <person name="Pitluck S."/>
            <person name="Peters L."/>
            <person name="Ovchinnikova G."/>
            <person name="Teshima H."/>
            <person name="Detter J.C."/>
            <person name="Han C."/>
            <person name="Tapia R."/>
            <person name="Land M."/>
            <person name="Hauser L."/>
            <person name="Kyrpides N."/>
            <person name="Ivanova N."/>
            <person name="Pagani I."/>
            <person name="Parshina S."/>
            <person name="Plugge C."/>
            <person name="Muyzer G."/>
            <person name="Kuever J."/>
            <person name="Ivanova A."/>
            <person name="Nazina T."/>
            <person name="Klenk H.-P."/>
            <person name="Brambilla E."/>
            <person name="Spring S."/>
            <person name="Stams A.F."/>
            <person name="Woyke T."/>
        </authorList>
    </citation>
    <scope>NUCLEOTIDE SEQUENCE [LARGE SCALE GENOMIC DNA]</scope>
    <source>
        <strain evidence="1 2">DSM 7213</strain>
    </source>
</reference>
<evidence type="ECO:0000313" key="1">
    <source>
        <dbReference type="EMBL" id="AGL02837.1"/>
    </source>
</evidence>
<keyword evidence="2" id="KW-1185">Reference proteome</keyword>
<accession>R4KMP8</accession>
<organism evidence="1 2">
    <name type="scientific">Desulfoscipio gibsoniae DSM 7213</name>
    <dbReference type="NCBI Taxonomy" id="767817"/>
    <lineage>
        <taxon>Bacteria</taxon>
        <taxon>Bacillati</taxon>
        <taxon>Bacillota</taxon>
        <taxon>Clostridia</taxon>
        <taxon>Eubacteriales</taxon>
        <taxon>Desulfallaceae</taxon>
        <taxon>Desulfoscipio</taxon>
    </lineage>
</organism>
<name>R4KMP8_9FIRM</name>
<proteinExistence type="predicted"/>
<dbReference type="Proteomes" id="UP000013520">
    <property type="component" value="Chromosome"/>
</dbReference>
<dbReference type="OrthoDB" id="1907071at2"/>
<gene>
    <name evidence="1" type="ORF">Desgi_3511</name>
</gene>
<sequence length="132" mass="14669">MPKAGDYFIVELKPSHVDWGNYRYTDTREPIDGEGYIPIPLPQARSLGIYNSNHSHTGLGYNLFYCTSADGYFTGVLKAAGSREAGDIYAKQFEGNGDLKALGRWFSKCSAKIGDRVKVLWTSPTDIIIELI</sequence>
<dbReference type="EMBL" id="CP003273">
    <property type="protein sequence ID" value="AGL02837.1"/>
    <property type="molecule type" value="Genomic_DNA"/>
</dbReference>
<dbReference type="RefSeq" id="WP_006520226.1">
    <property type="nucleotide sequence ID" value="NC_021184.1"/>
</dbReference>
<dbReference type="AlphaFoldDB" id="R4KMP8"/>
<dbReference type="KEGG" id="dgi:Desgi_3511"/>
<dbReference type="eggNOG" id="ENOG5032UBA">
    <property type="taxonomic scope" value="Bacteria"/>
</dbReference>